<evidence type="ECO:0000256" key="1">
    <source>
        <dbReference type="ARBA" id="ARBA00004651"/>
    </source>
</evidence>
<feature type="transmembrane region" description="Helical" evidence="8">
    <location>
        <begin position="287"/>
        <end position="307"/>
    </location>
</feature>
<evidence type="ECO:0000259" key="10">
    <source>
        <dbReference type="PROSITE" id="PS50929"/>
    </source>
</evidence>
<dbReference type="SMART" id="SM00382">
    <property type="entry name" value="AAA"/>
    <property type="match status" value="1"/>
</dbReference>
<organism evidence="11 12">
    <name type="scientific">Georgenia deserti</name>
    <dbReference type="NCBI Taxonomy" id="2093781"/>
    <lineage>
        <taxon>Bacteria</taxon>
        <taxon>Bacillati</taxon>
        <taxon>Actinomycetota</taxon>
        <taxon>Actinomycetes</taxon>
        <taxon>Micrococcales</taxon>
        <taxon>Bogoriellaceae</taxon>
        <taxon>Georgenia</taxon>
    </lineage>
</organism>
<feature type="transmembrane region" description="Helical" evidence="8">
    <location>
        <begin position="174"/>
        <end position="193"/>
    </location>
</feature>
<sequence>MPPDTPAGADLSTLASLRRLLPYVRTALPRLTAGLLSALGASLAALAIPRVLERVVDGPLTGAVGDHDFSVLIWPVLIVLALGVAEAALILLRRTLVMFPGTRVESEMRMAMFRHLQDLQIAFHDRWPGGQLLSRIVGDLGLLRRWLVFGLLQLVVSFVTIIVGIGILLTTAGWLGLIYLAGAVPVTVIAFRFSRRYRVVARRSQDQLGDLANSVEESVHGIRVLKAFGRGRDALSSFTGQAEQLRQTEIQKATTQSWMVAALQLIPEATLAISLVVGTLLVVDEQITIGALAAFFATAAVITGPVIELGMTLSMTLHARTAVDRFFEVMDTPNLVDDPTDPLEPGTPGPHGSHVHLDDVEFRYSDATTPLLRHIDLELPAGTTTALVGLTGSGKSTLAMLVPRLYDVTGGAVEIDGVDVRRLRRADVRDAVAVAFEDPTLFSASVRENVLLGVDDALPAAEKEAILHSSIDVAQAHFVYDLPEGVETRIGEEGLSLSGGQRQRIALARAIAPRPRVLVLDDPLSALDVATEEAVSARLREVLTGTTSLVIAHRPSTVALADRVAVLQDGRITAVGTHTDLLATDPHYRYIISTLEDDAAEHGVGRLAEDDAFPECDPQDVDDEARGARL</sequence>
<keyword evidence="6 8" id="KW-0472">Membrane</keyword>
<feature type="domain" description="ABC transporter" evidence="9">
    <location>
        <begin position="355"/>
        <end position="594"/>
    </location>
</feature>
<dbReference type="SUPFAM" id="SSF52540">
    <property type="entry name" value="P-loop containing nucleoside triphosphate hydrolases"/>
    <property type="match status" value="1"/>
</dbReference>
<dbReference type="Pfam" id="PF00664">
    <property type="entry name" value="ABC_membrane"/>
    <property type="match status" value="1"/>
</dbReference>
<dbReference type="Gene3D" id="1.20.1560.10">
    <property type="entry name" value="ABC transporter type 1, transmembrane domain"/>
    <property type="match status" value="1"/>
</dbReference>
<reference evidence="12" key="1">
    <citation type="journal article" date="2019" name="Int. J. Syst. Evol. Microbiol.">
        <title>The Global Catalogue of Microorganisms (GCM) 10K type strain sequencing project: providing services to taxonomists for standard genome sequencing and annotation.</title>
        <authorList>
            <consortium name="The Broad Institute Genomics Platform"/>
            <consortium name="The Broad Institute Genome Sequencing Center for Infectious Disease"/>
            <person name="Wu L."/>
            <person name="Ma J."/>
        </authorList>
    </citation>
    <scope>NUCLEOTIDE SEQUENCE [LARGE SCALE GENOMIC DNA]</scope>
    <source>
        <strain evidence="12">JCM 17130</strain>
    </source>
</reference>
<evidence type="ECO:0000256" key="6">
    <source>
        <dbReference type="ARBA" id="ARBA00023136"/>
    </source>
</evidence>
<dbReference type="InterPro" id="IPR003439">
    <property type="entry name" value="ABC_transporter-like_ATP-bd"/>
</dbReference>
<dbReference type="PROSITE" id="PS00211">
    <property type="entry name" value="ABC_TRANSPORTER_1"/>
    <property type="match status" value="1"/>
</dbReference>
<evidence type="ECO:0000313" key="12">
    <source>
        <dbReference type="Proteomes" id="UP001597277"/>
    </source>
</evidence>
<feature type="compositionally biased region" description="Acidic residues" evidence="7">
    <location>
        <begin position="610"/>
        <end position="623"/>
    </location>
</feature>
<keyword evidence="5 8" id="KW-1133">Transmembrane helix</keyword>
<keyword evidence="12" id="KW-1185">Reference proteome</keyword>
<dbReference type="InterPro" id="IPR027417">
    <property type="entry name" value="P-loop_NTPase"/>
</dbReference>
<dbReference type="PANTHER" id="PTHR43394:SF1">
    <property type="entry name" value="ATP-BINDING CASSETTE SUB-FAMILY B MEMBER 10, MITOCHONDRIAL"/>
    <property type="match status" value="1"/>
</dbReference>
<feature type="region of interest" description="Disordered" evidence="7">
    <location>
        <begin position="606"/>
        <end position="630"/>
    </location>
</feature>
<name>A0ABW4L314_9MICO</name>
<dbReference type="PANTHER" id="PTHR43394">
    <property type="entry name" value="ATP-DEPENDENT PERMEASE MDL1, MITOCHONDRIAL"/>
    <property type="match status" value="1"/>
</dbReference>
<dbReference type="InterPro" id="IPR036640">
    <property type="entry name" value="ABC1_TM_sf"/>
</dbReference>
<dbReference type="Gene3D" id="3.40.50.300">
    <property type="entry name" value="P-loop containing nucleotide triphosphate hydrolases"/>
    <property type="match status" value="1"/>
</dbReference>
<dbReference type="InterPro" id="IPR017871">
    <property type="entry name" value="ABC_transporter-like_CS"/>
</dbReference>
<evidence type="ECO:0000259" key="9">
    <source>
        <dbReference type="PROSITE" id="PS50893"/>
    </source>
</evidence>
<gene>
    <name evidence="11" type="ORF">ACFSE6_08500</name>
</gene>
<feature type="domain" description="ABC transmembrane type-1" evidence="10">
    <location>
        <begin position="33"/>
        <end position="318"/>
    </location>
</feature>
<evidence type="ECO:0000256" key="5">
    <source>
        <dbReference type="ARBA" id="ARBA00022989"/>
    </source>
</evidence>
<dbReference type="InterPro" id="IPR011527">
    <property type="entry name" value="ABC1_TM_dom"/>
</dbReference>
<dbReference type="Pfam" id="PF00005">
    <property type="entry name" value="ABC_tran"/>
    <property type="match status" value="1"/>
</dbReference>
<dbReference type="Proteomes" id="UP001597277">
    <property type="component" value="Unassembled WGS sequence"/>
</dbReference>
<dbReference type="InterPro" id="IPR039421">
    <property type="entry name" value="Type_1_exporter"/>
</dbReference>
<evidence type="ECO:0000256" key="8">
    <source>
        <dbReference type="SAM" id="Phobius"/>
    </source>
</evidence>
<comment type="caution">
    <text evidence="11">The sequence shown here is derived from an EMBL/GenBank/DDBJ whole genome shotgun (WGS) entry which is preliminary data.</text>
</comment>
<dbReference type="EMBL" id="JBHUEE010000004">
    <property type="protein sequence ID" value="MFD1717871.1"/>
    <property type="molecule type" value="Genomic_DNA"/>
</dbReference>
<proteinExistence type="predicted"/>
<dbReference type="CDD" id="cd18543">
    <property type="entry name" value="ABC_6TM_Rv0194_D1_like"/>
    <property type="match status" value="1"/>
</dbReference>
<keyword evidence="4 11" id="KW-0067">ATP-binding</keyword>
<keyword evidence="3" id="KW-0547">Nucleotide-binding</keyword>
<feature type="transmembrane region" description="Helical" evidence="8">
    <location>
        <begin position="146"/>
        <end position="168"/>
    </location>
</feature>
<evidence type="ECO:0000313" key="11">
    <source>
        <dbReference type="EMBL" id="MFD1717871.1"/>
    </source>
</evidence>
<dbReference type="InterPro" id="IPR003593">
    <property type="entry name" value="AAA+_ATPase"/>
</dbReference>
<dbReference type="RefSeq" id="WP_388005039.1">
    <property type="nucleotide sequence ID" value="NZ_JBHUEE010000004.1"/>
</dbReference>
<evidence type="ECO:0000256" key="4">
    <source>
        <dbReference type="ARBA" id="ARBA00022840"/>
    </source>
</evidence>
<feature type="transmembrane region" description="Helical" evidence="8">
    <location>
        <begin position="258"/>
        <end position="281"/>
    </location>
</feature>
<evidence type="ECO:0000256" key="3">
    <source>
        <dbReference type="ARBA" id="ARBA00022741"/>
    </source>
</evidence>
<evidence type="ECO:0000256" key="7">
    <source>
        <dbReference type="SAM" id="MobiDB-lite"/>
    </source>
</evidence>
<evidence type="ECO:0000256" key="2">
    <source>
        <dbReference type="ARBA" id="ARBA00022692"/>
    </source>
</evidence>
<keyword evidence="2 8" id="KW-0812">Transmembrane</keyword>
<protein>
    <submittedName>
        <fullName evidence="11">ABC transporter ATP-binding protein</fullName>
    </submittedName>
</protein>
<dbReference type="GO" id="GO:0005524">
    <property type="term" value="F:ATP binding"/>
    <property type="evidence" value="ECO:0007669"/>
    <property type="project" value="UniProtKB-KW"/>
</dbReference>
<accession>A0ABW4L314</accession>
<feature type="transmembrane region" description="Helical" evidence="8">
    <location>
        <begin position="72"/>
        <end position="92"/>
    </location>
</feature>
<dbReference type="PROSITE" id="PS50893">
    <property type="entry name" value="ABC_TRANSPORTER_2"/>
    <property type="match status" value="1"/>
</dbReference>
<dbReference type="SUPFAM" id="SSF90123">
    <property type="entry name" value="ABC transporter transmembrane region"/>
    <property type="match status" value="1"/>
</dbReference>
<dbReference type="PROSITE" id="PS50929">
    <property type="entry name" value="ABC_TM1F"/>
    <property type="match status" value="1"/>
</dbReference>
<comment type="subcellular location">
    <subcellularLocation>
        <location evidence="1">Cell membrane</location>
        <topology evidence="1">Multi-pass membrane protein</topology>
    </subcellularLocation>
</comment>